<dbReference type="UniPathway" id="UPA00557">
    <property type="reaction ID" value="UER00614"/>
</dbReference>
<evidence type="ECO:0000256" key="13">
    <source>
        <dbReference type="ARBA" id="ARBA00023136"/>
    </source>
</evidence>
<evidence type="ECO:0000256" key="12">
    <source>
        <dbReference type="ARBA" id="ARBA00023098"/>
    </source>
</evidence>
<evidence type="ECO:0000256" key="17">
    <source>
        <dbReference type="SAM" id="Phobius"/>
    </source>
</evidence>
<evidence type="ECO:0000256" key="1">
    <source>
        <dbReference type="ARBA" id="ARBA00001698"/>
    </source>
</evidence>
<dbReference type="GO" id="GO:0004605">
    <property type="term" value="F:phosphatidate cytidylyltransferase activity"/>
    <property type="evidence" value="ECO:0007669"/>
    <property type="project" value="UniProtKB-EC"/>
</dbReference>
<comment type="subcellular location">
    <subcellularLocation>
        <location evidence="2">Membrane</location>
        <topology evidence="2">Multi-pass membrane protein</topology>
    </subcellularLocation>
</comment>
<comment type="catalytic activity">
    <reaction evidence="1 16">
        <text>a 1,2-diacyl-sn-glycero-3-phosphate + CTP + H(+) = a CDP-1,2-diacyl-sn-glycerol + diphosphate</text>
        <dbReference type="Rhea" id="RHEA:16229"/>
        <dbReference type="ChEBI" id="CHEBI:15378"/>
        <dbReference type="ChEBI" id="CHEBI:33019"/>
        <dbReference type="ChEBI" id="CHEBI:37563"/>
        <dbReference type="ChEBI" id="CHEBI:58332"/>
        <dbReference type="ChEBI" id="CHEBI:58608"/>
        <dbReference type="EC" id="2.7.7.41"/>
    </reaction>
</comment>
<evidence type="ECO:0000256" key="2">
    <source>
        <dbReference type="ARBA" id="ARBA00004141"/>
    </source>
</evidence>
<keyword evidence="11 17" id="KW-1133">Transmembrane helix</keyword>
<feature type="transmembrane region" description="Helical" evidence="17">
    <location>
        <begin position="42"/>
        <end position="59"/>
    </location>
</feature>
<evidence type="ECO:0000256" key="5">
    <source>
        <dbReference type="ARBA" id="ARBA00010185"/>
    </source>
</evidence>
<dbReference type="PROSITE" id="PS01315">
    <property type="entry name" value="CDS"/>
    <property type="match status" value="1"/>
</dbReference>
<comment type="similarity">
    <text evidence="5 16">Belongs to the CDS family.</text>
</comment>
<evidence type="ECO:0000256" key="11">
    <source>
        <dbReference type="ARBA" id="ARBA00022989"/>
    </source>
</evidence>
<dbReference type="EMBL" id="HBEC01004534">
    <property type="protein sequence ID" value="CAD8282035.1"/>
    <property type="molecule type" value="Transcribed_RNA"/>
</dbReference>
<dbReference type="AlphaFoldDB" id="A0A7R9V1P0"/>
<feature type="transmembrane region" description="Helical" evidence="17">
    <location>
        <begin position="180"/>
        <end position="199"/>
    </location>
</feature>
<evidence type="ECO:0000256" key="7">
    <source>
        <dbReference type="ARBA" id="ARBA00022516"/>
    </source>
</evidence>
<dbReference type="GO" id="GO:0016020">
    <property type="term" value="C:membrane"/>
    <property type="evidence" value="ECO:0007669"/>
    <property type="project" value="UniProtKB-SubCell"/>
</dbReference>
<feature type="transmembrane region" description="Helical" evidence="17">
    <location>
        <begin position="229"/>
        <end position="247"/>
    </location>
</feature>
<keyword evidence="14" id="KW-0594">Phospholipid biosynthesis</keyword>
<keyword evidence="8 16" id="KW-0808">Transferase</keyword>
<feature type="transmembrane region" description="Helical" evidence="17">
    <location>
        <begin position="107"/>
        <end position="134"/>
    </location>
</feature>
<evidence type="ECO:0000256" key="14">
    <source>
        <dbReference type="ARBA" id="ARBA00023209"/>
    </source>
</evidence>
<proteinExistence type="inferred from homology"/>
<evidence type="ECO:0000256" key="16">
    <source>
        <dbReference type="RuleBase" id="RU003938"/>
    </source>
</evidence>
<evidence type="ECO:0000256" key="10">
    <source>
        <dbReference type="ARBA" id="ARBA00022695"/>
    </source>
</evidence>
<comment type="pathway">
    <text evidence="3 16">Phospholipid metabolism; CDP-diacylglycerol biosynthesis; CDP-diacylglycerol from sn-glycerol 3-phosphate: step 3/3.</text>
</comment>
<dbReference type="Pfam" id="PF01148">
    <property type="entry name" value="CTP_transf_1"/>
    <property type="match status" value="1"/>
</dbReference>
<evidence type="ECO:0000313" key="18">
    <source>
        <dbReference type="EMBL" id="CAD8282035.1"/>
    </source>
</evidence>
<feature type="transmembrane region" description="Helical" evidence="17">
    <location>
        <begin position="66"/>
        <end position="87"/>
    </location>
</feature>
<evidence type="ECO:0000256" key="8">
    <source>
        <dbReference type="ARBA" id="ARBA00022679"/>
    </source>
</evidence>
<feature type="transmembrane region" description="Helical" evidence="17">
    <location>
        <begin position="12"/>
        <end position="36"/>
    </location>
</feature>
<evidence type="ECO:0000256" key="3">
    <source>
        <dbReference type="ARBA" id="ARBA00005119"/>
    </source>
</evidence>
<keyword evidence="15" id="KW-1208">Phospholipid metabolism</keyword>
<keyword evidence="12" id="KW-0443">Lipid metabolism</keyword>
<evidence type="ECO:0000256" key="6">
    <source>
        <dbReference type="ARBA" id="ARBA00012487"/>
    </source>
</evidence>
<reference evidence="18" key="1">
    <citation type="submission" date="2021-01" db="EMBL/GenBank/DDBJ databases">
        <authorList>
            <person name="Corre E."/>
            <person name="Pelletier E."/>
            <person name="Niang G."/>
            <person name="Scheremetjew M."/>
            <person name="Finn R."/>
            <person name="Kale V."/>
            <person name="Holt S."/>
            <person name="Cochrane G."/>
            <person name="Meng A."/>
            <person name="Brown T."/>
            <person name="Cohen L."/>
        </authorList>
    </citation>
    <scope>NUCLEOTIDE SEQUENCE</scope>
    <source>
        <strain evidence="18">CCMP219</strain>
    </source>
</reference>
<protein>
    <recommendedName>
        <fullName evidence="6 16">Phosphatidate cytidylyltransferase</fullName>
        <ecNumber evidence="6 16">2.7.7.41</ecNumber>
    </recommendedName>
</protein>
<dbReference type="PANTHER" id="PTHR47101">
    <property type="entry name" value="PHOSPHATIDATE CYTIDYLYLTRANSFERASE 5, CHLOROPLASTIC"/>
    <property type="match status" value="1"/>
</dbReference>
<evidence type="ECO:0000256" key="9">
    <source>
        <dbReference type="ARBA" id="ARBA00022692"/>
    </source>
</evidence>
<gene>
    <name evidence="18" type="ORF">CEUR00632_LOCUS2070</name>
</gene>
<keyword evidence="13 17" id="KW-0472">Membrane</keyword>
<comment type="pathway">
    <text evidence="4">Lipid metabolism.</text>
</comment>
<organism evidence="18">
    <name type="scientific">Chlamydomonas euryale</name>
    <dbReference type="NCBI Taxonomy" id="1486919"/>
    <lineage>
        <taxon>Eukaryota</taxon>
        <taxon>Viridiplantae</taxon>
        <taxon>Chlorophyta</taxon>
        <taxon>core chlorophytes</taxon>
        <taxon>Chlorophyceae</taxon>
        <taxon>CS clade</taxon>
        <taxon>Chlamydomonadales</taxon>
        <taxon>Chlamydomonadaceae</taxon>
        <taxon>Chlamydomonas</taxon>
    </lineage>
</organism>
<dbReference type="InterPro" id="IPR000374">
    <property type="entry name" value="PC_trans"/>
</dbReference>
<accession>A0A7R9V1P0</accession>
<sequence>MVTSKGITRGMAPPSTLVSSLTTVMCVSMVMFSTIYTGRSGIVLAVASFFLLVMNLVAAKRPTFSMLASTLFGVFYCGWLPSFWVKLRWLPIAAPDMPIIPALVVPVSAWTVGIVSTFTSILCVVAADVGAFFVGKSLGRTKLTDISPKKTVEGALGGLASSVGTALAMQKLTAWPATPAAAAMLGLLIFFSSLFGDLIESIIKRDAEMKDSGNMIPGHGGLLDRFDSYIFTGAMVYFFNLYVLPVML</sequence>
<evidence type="ECO:0000256" key="4">
    <source>
        <dbReference type="ARBA" id="ARBA00005189"/>
    </source>
</evidence>
<dbReference type="EC" id="2.7.7.41" evidence="6 16"/>
<name>A0A7R9V1P0_9CHLO</name>
<dbReference type="PANTHER" id="PTHR47101:SF1">
    <property type="entry name" value="PHOSPHATIDATE CYTIDYLYLTRANSFERASE 4, CHLOROPLASTIC"/>
    <property type="match status" value="1"/>
</dbReference>
<keyword evidence="7" id="KW-0444">Lipid biosynthesis</keyword>
<keyword evidence="10 16" id="KW-0548">Nucleotidyltransferase</keyword>
<keyword evidence="9 16" id="KW-0812">Transmembrane</keyword>
<dbReference type="GO" id="GO:0016024">
    <property type="term" value="P:CDP-diacylglycerol biosynthetic process"/>
    <property type="evidence" value="ECO:0007669"/>
    <property type="project" value="UniProtKB-UniPathway"/>
</dbReference>
<evidence type="ECO:0000256" key="15">
    <source>
        <dbReference type="ARBA" id="ARBA00023264"/>
    </source>
</evidence>